<evidence type="ECO:0000256" key="4">
    <source>
        <dbReference type="SAM" id="Coils"/>
    </source>
</evidence>
<reference evidence="6" key="1">
    <citation type="journal article" date="2021" name="Genome Biol. Evol.">
        <title>A High-Quality Reference Genome for a Parasitic Bivalve with Doubly Uniparental Inheritance (Bivalvia: Unionida).</title>
        <authorList>
            <person name="Smith C.H."/>
        </authorList>
    </citation>
    <scope>NUCLEOTIDE SEQUENCE</scope>
    <source>
        <strain evidence="6">CHS0354</strain>
    </source>
</reference>
<keyword evidence="3" id="KW-0804">Transcription</keyword>
<dbReference type="AlphaFoldDB" id="A0AAE0VMK3"/>
<evidence type="ECO:0000256" key="3">
    <source>
        <dbReference type="ARBA" id="ARBA00023163"/>
    </source>
</evidence>
<name>A0AAE0VMK3_9BIVA</name>
<dbReference type="GO" id="GO:0000978">
    <property type="term" value="F:RNA polymerase II cis-regulatory region sequence-specific DNA binding"/>
    <property type="evidence" value="ECO:0007669"/>
    <property type="project" value="TreeGrafter"/>
</dbReference>
<reference evidence="6" key="2">
    <citation type="journal article" date="2021" name="Genome Biol. Evol.">
        <title>Developing a high-quality reference genome for a parasitic bivalve with doubly uniparental inheritance (Bivalvia: Unionida).</title>
        <authorList>
            <person name="Smith C.H."/>
        </authorList>
    </citation>
    <scope>NUCLEOTIDE SEQUENCE</scope>
    <source>
        <strain evidence="6">CHS0354</strain>
        <tissue evidence="6">Mantle</tissue>
    </source>
</reference>
<keyword evidence="1" id="KW-0805">Transcription regulation</keyword>
<comment type="caution">
    <text evidence="6">The sequence shown here is derived from an EMBL/GenBank/DDBJ whole genome shotgun (WGS) entry which is preliminary data.</text>
</comment>
<dbReference type="Pfam" id="PF00170">
    <property type="entry name" value="bZIP_1"/>
    <property type="match status" value="1"/>
</dbReference>
<evidence type="ECO:0000259" key="5">
    <source>
        <dbReference type="PROSITE" id="PS50217"/>
    </source>
</evidence>
<keyword evidence="7" id="KW-1185">Reference proteome</keyword>
<dbReference type="PROSITE" id="PS50217">
    <property type="entry name" value="BZIP"/>
    <property type="match status" value="1"/>
</dbReference>
<keyword evidence="4" id="KW-0175">Coiled coil</keyword>
<feature type="coiled-coil region" evidence="4">
    <location>
        <begin position="142"/>
        <end position="169"/>
    </location>
</feature>
<dbReference type="Proteomes" id="UP001195483">
    <property type="component" value="Unassembled WGS sequence"/>
</dbReference>
<protein>
    <recommendedName>
        <fullName evidence="5">BZIP domain-containing protein</fullName>
    </recommendedName>
</protein>
<dbReference type="GO" id="GO:0000981">
    <property type="term" value="F:DNA-binding transcription factor activity, RNA polymerase II-specific"/>
    <property type="evidence" value="ECO:0007669"/>
    <property type="project" value="TreeGrafter"/>
</dbReference>
<accession>A0AAE0VMK3</accession>
<dbReference type="GO" id="GO:0005634">
    <property type="term" value="C:nucleus"/>
    <property type="evidence" value="ECO:0007669"/>
    <property type="project" value="TreeGrafter"/>
</dbReference>
<evidence type="ECO:0000313" key="6">
    <source>
        <dbReference type="EMBL" id="KAK3583783.1"/>
    </source>
</evidence>
<proteinExistence type="predicted"/>
<dbReference type="SUPFAM" id="SSF57959">
    <property type="entry name" value="Leucine zipper domain"/>
    <property type="match status" value="1"/>
</dbReference>
<evidence type="ECO:0000313" key="7">
    <source>
        <dbReference type="Proteomes" id="UP001195483"/>
    </source>
</evidence>
<dbReference type="PANTHER" id="PTHR23351">
    <property type="entry name" value="FOS TRANSCRIPTION FACTOR-RELATED"/>
    <property type="match status" value="1"/>
</dbReference>
<dbReference type="EMBL" id="JAEAOA010001385">
    <property type="protein sequence ID" value="KAK3583783.1"/>
    <property type="molecule type" value="Genomic_DNA"/>
</dbReference>
<keyword evidence="2" id="KW-0238">DNA-binding</keyword>
<dbReference type="SMART" id="SM00338">
    <property type="entry name" value="BRLZ"/>
    <property type="match status" value="1"/>
</dbReference>
<feature type="domain" description="BZIP" evidence="5">
    <location>
        <begin position="103"/>
        <end position="166"/>
    </location>
</feature>
<dbReference type="InterPro" id="IPR046347">
    <property type="entry name" value="bZIP_sf"/>
</dbReference>
<dbReference type="PROSITE" id="PS00036">
    <property type="entry name" value="BZIP_BASIC"/>
    <property type="match status" value="1"/>
</dbReference>
<dbReference type="Gene3D" id="1.20.5.170">
    <property type="match status" value="1"/>
</dbReference>
<gene>
    <name evidence="6" type="ORF">CHS0354_022822</name>
</gene>
<sequence>MYKRSNSVVNVTFYLDSMFDRETSAASSLPVTLHEFPEFSGFSTLDHSLNATAVKAIESNDMMPVIKNELKNRIQFKKMAEGKEELRVDFNGKPDAQLKDEEKEKAEKRRIQNRMAARRFRERQNMLGTNLQKKTQIFESDNTSLRNQIRLLRKEREILQRTLQEHMSVCRCITGPYMHFGVQLISAEADLQ</sequence>
<organism evidence="6 7">
    <name type="scientific">Potamilus streckersoni</name>
    <dbReference type="NCBI Taxonomy" id="2493646"/>
    <lineage>
        <taxon>Eukaryota</taxon>
        <taxon>Metazoa</taxon>
        <taxon>Spiralia</taxon>
        <taxon>Lophotrochozoa</taxon>
        <taxon>Mollusca</taxon>
        <taxon>Bivalvia</taxon>
        <taxon>Autobranchia</taxon>
        <taxon>Heteroconchia</taxon>
        <taxon>Palaeoheterodonta</taxon>
        <taxon>Unionida</taxon>
        <taxon>Unionoidea</taxon>
        <taxon>Unionidae</taxon>
        <taxon>Ambleminae</taxon>
        <taxon>Lampsilini</taxon>
        <taxon>Potamilus</taxon>
    </lineage>
</organism>
<evidence type="ECO:0000256" key="1">
    <source>
        <dbReference type="ARBA" id="ARBA00023015"/>
    </source>
</evidence>
<evidence type="ECO:0000256" key="2">
    <source>
        <dbReference type="ARBA" id="ARBA00023125"/>
    </source>
</evidence>
<dbReference type="InterPro" id="IPR000837">
    <property type="entry name" value="AP-1"/>
</dbReference>
<dbReference type="PRINTS" id="PR00042">
    <property type="entry name" value="LEUZIPPRFOS"/>
</dbReference>
<dbReference type="InterPro" id="IPR004827">
    <property type="entry name" value="bZIP"/>
</dbReference>
<dbReference type="PANTHER" id="PTHR23351:SF24">
    <property type="entry name" value="ACTIVATING TRANSCRIPTION FACTOR 3-RELATED"/>
    <property type="match status" value="1"/>
</dbReference>
<reference evidence="6" key="3">
    <citation type="submission" date="2023-05" db="EMBL/GenBank/DDBJ databases">
        <authorList>
            <person name="Smith C.H."/>
        </authorList>
    </citation>
    <scope>NUCLEOTIDE SEQUENCE</scope>
    <source>
        <strain evidence="6">CHS0354</strain>
        <tissue evidence="6">Mantle</tissue>
    </source>
</reference>